<protein>
    <submittedName>
        <fullName evidence="1">Uncharacterized protein</fullName>
    </submittedName>
</protein>
<evidence type="ECO:0000313" key="1">
    <source>
        <dbReference type="Ensembl" id="ENSRBIP00000033540.1"/>
    </source>
</evidence>
<reference evidence="1" key="2">
    <citation type="submission" date="2025-08" db="UniProtKB">
        <authorList>
            <consortium name="Ensembl"/>
        </authorList>
    </citation>
    <scope>IDENTIFICATION</scope>
</reference>
<organism evidence="1 2">
    <name type="scientific">Rhinopithecus bieti</name>
    <name type="common">Black snub-nosed monkey</name>
    <name type="synonym">Pygathrix bieti</name>
    <dbReference type="NCBI Taxonomy" id="61621"/>
    <lineage>
        <taxon>Eukaryota</taxon>
        <taxon>Metazoa</taxon>
        <taxon>Chordata</taxon>
        <taxon>Craniata</taxon>
        <taxon>Vertebrata</taxon>
        <taxon>Euteleostomi</taxon>
        <taxon>Mammalia</taxon>
        <taxon>Eutheria</taxon>
        <taxon>Euarchontoglires</taxon>
        <taxon>Primates</taxon>
        <taxon>Haplorrhini</taxon>
        <taxon>Catarrhini</taxon>
        <taxon>Cercopithecidae</taxon>
        <taxon>Colobinae</taxon>
        <taxon>Rhinopithecus</taxon>
    </lineage>
</organism>
<keyword evidence="2" id="KW-1185">Reference proteome</keyword>
<dbReference type="AlphaFoldDB" id="A0A2K6MCR2"/>
<reference evidence="1 2" key="1">
    <citation type="submission" date="2016-06" db="EMBL/GenBank/DDBJ databases">
        <title>Genome of Rhinopithecus bieti.</title>
        <authorList>
            <person name="Wu"/>
            <person name="C.-I. and Zhang"/>
            <person name="Y."/>
        </authorList>
    </citation>
    <scope>NUCLEOTIDE SEQUENCE</scope>
</reference>
<evidence type="ECO:0000313" key="2">
    <source>
        <dbReference type="Proteomes" id="UP000233180"/>
    </source>
</evidence>
<dbReference type="GeneTree" id="ENSGT00910000147850"/>
<reference evidence="1" key="3">
    <citation type="submission" date="2025-09" db="UniProtKB">
        <authorList>
            <consortium name="Ensembl"/>
        </authorList>
    </citation>
    <scope>IDENTIFICATION</scope>
</reference>
<dbReference type="Proteomes" id="UP000233180">
    <property type="component" value="Unassembled WGS sequence"/>
</dbReference>
<dbReference type="Ensembl" id="ENSRBIT00000057521.1">
    <property type="protein sequence ID" value="ENSRBIP00000033540.1"/>
    <property type="gene ID" value="ENSRBIG00000040516.1"/>
</dbReference>
<name>A0A2K6MCR2_RHIBE</name>
<proteinExistence type="predicted"/>
<sequence length="69" mass="7634">ITKDQKTSLWADFSRCGLQAAMSQPPDSKCIPLQQLLSTNQISRSSSAACQKCINLKPYLRLTKSKSAF</sequence>
<accession>A0A2K6MCR2</accession>